<dbReference type="InterPro" id="IPR036005">
    <property type="entry name" value="Creatinase/aminopeptidase-like"/>
</dbReference>
<dbReference type="PANTHER" id="PTHR46112">
    <property type="entry name" value="AMINOPEPTIDASE"/>
    <property type="match status" value="1"/>
</dbReference>
<keyword evidence="1" id="KW-0479">Metal-binding</keyword>
<sequence>MKQRTEKLISAMPAGFEAALISTEVNRFYFLNFDSSDAGTVLILPQETYFIIDSRYIEIANAEVKEAQVVLQKDALAQVREILESHNVKHLYMENKATVAYADEVRAVLPGIEVDVSPILSNTVDEIRAIKGEDEIDAMRRAQVITDACFDHILGYIKPGMREIDVALEMEMFMRSHGAGKLAFPTILVTGAKTSLPHGVPGDNIIRDGDFITMDYGANVDGYCTDMTRTIAVGHVSEEQKKVYDTVLKAQLACCEQAKAGMRGCDVDKIARDIINEAGYQGCFGHGLGHAVGIEIHENPRYSPTCESVVKAGMMMTIEPGIYLEGKFGVRIEDTIIVRDGGCEILGKSDKNLIIL</sequence>
<dbReference type="SUPFAM" id="SSF53092">
    <property type="entry name" value="Creatinase/prolidase N-terminal domain"/>
    <property type="match status" value="1"/>
</dbReference>
<dbReference type="InterPro" id="IPR001131">
    <property type="entry name" value="Peptidase_M24B_aminopep-P_CS"/>
</dbReference>
<evidence type="ECO:0000256" key="2">
    <source>
        <dbReference type="ARBA" id="ARBA00022801"/>
    </source>
</evidence>
<keyword evidence="6" id="KW-1185">Reference proteome</keyword>
<protein>
    <submittedName>
        <fullName evidence="5">Aminopeptidase P family protein</fullName>
        <ecNumber evidence="5">3.4.11.9</ecNumber>
    </submittedName>
</protein>
<dbReference type="PANTHER" id="PTHR46112:SF3">
    <property type="entry name" value="AMINOPEPTIDASE YPDF"/>
    <property type="match status" value="1"/>
</dbReference>
<dbReference type="Gene3D" id="3.40.350.10">
    <property type="entry name" value="Creatinase/prolidase N-terminal domain"/>
    <property type="match status" value="1"/>
</dbReference>
<dbReference type="Gene3D" id="3.90.230.10">
    <property type="entry name" value="Creatinase/methionine aminopeptidase superfamily"/>
    <property type="match status" value="1"/>
</dbReference>
<evidence type="ECO:0000259" key="4">
    <source>
        <dbReference type="Pfam" id="PF01321"/>
    </source>
</evidence>
<dbReference type="InterPro" id="IPR000994">
    <property type="entry name" value="Pept_M24"/>
</dbReference>
<dbReference type="PRINTS" id="PR00599">
    <property type="entry name" value="MAPEPTIDASE"/>
</dbReference>
<dbReference type="Proteomes" id="UP001477672">
    <property type="component" value="Unassembled WGS sequence"/>
</dbReference>
<keyword evidence="5" id="KW-0645">Protease</keyword>
<evidence type="ECO:0000256" key="1">
    <source>
        <dbReference type="ARBA" id="ARBA00022723"/>
    </source>
</evidence>
<dbReference type="InterPro" id="IPR001714">
    <property type="entry name" value="Pept_M24_MAP"/>
</dbReference>
<dbReference type="Pfam" id="PF00557">
    <property type="entry name" value="Peptidase_M24"/>
    <property type="match status" value="1"/>
</dbReference>
<dbReference type="SUPFAM" id="SSF55920">
    <property type="entry name" value="Creatinase/aminopeptidase"/>
    <property type="match status" value="1"/>
</dbReference>
<dbReference type="EC" id="3.4.11.9" evidence="5"/>
<gene>
    <name evidence="5" type="ORF">WMO24_09130</name>
</gene>
<dbReference type="GO" id="GO:0004177">
    <property type="term" value="F:aminopeptidase activity"/>
    <property type="evidence" value="ECO:0007669"/>
    <property type="project" value="UniProtKB-KW"/>
</dbReference>
<accession>A0ABV1GFH2</accession>
<dbReference type="InterPro" id="IPR000587">
    <property type="entry name" value="Creatinase_N"/>
</dbReference>
<dbReference type="EMBL" id="JBBMFA010000092">
    <property type="protein sequence ID" value="MEQ2520587.1"/>
    <property type="molecule type" value="Genomic_DNA"/>
</dbReference>
<dbReference type="InterPro" id="IPR029149">
    <property type="entry name" value="Creatin/AminoP/Spt16_N"/>
</dbReference>
<proteinExistence type="predicted"/>
<dbReference type="PROSITE" id="PS00491">
    <property type="entry name" value="PROLINE_PEPTIDASE"/>
    <property type="match status" value="1"/>
</dbReference>
<organism evidence="5 6">
    <name type="scientific">Ruthenibacterium intestinale</name>
    <dbReference type="NCBI Taxonomy" id="3133163"/>
    <lineage>
        <taxon>Bacteria</taxon>
        <taxon>Bacillati</taxon>
        <taxon>Bacillota</taxon>
        <taxon>Clostridia</taxon>
        <taxon>Eubacteriales</taxon>
        <taxon>Oscillospiraceae</taxon>
        <taxon>Ruthenibacterium</taxon>
    </lineage>
</organism>
<evidence type="ECO:0000313" key="6">
    <source>
        <dbReference type="Proteomes" id="UP001477672"/>
    </source>
</evidence>
<dbReference type="CDD" id="cd01092">
    <property type="entry name" value="APP-like"/>
    <property type="match status" value="1"/>
</dbReference>
<evidence type="ECO:0000259" key="3">
    <source>
        <dbReference type="Pfam" id="PF00557"/>
    </source>
</evidence>
<dbReference type="Pfam" id="PF01321">
    <property type="entry name" value="Creatinase_N"/>
    <property type="match status" value="1"/>
</dbReference>
<keyword evidence="2 5" id="KW-0378">Hydrolase</keyword>
<feature type="domain" description="Creatinase N-terminal" evidence="4">
    <location>
        <begin position="5"/>
        <end position="130"/>
    </location>
</feature>
<reference evidence="5 6" key="1">
    <citation type="submission" date="2024-03" db="EMBL/GenBank/DDBJ databases">
        <title>Human intestinal bacterial collection.</title>
        <authorList>
            <person name="Pauvert C."/>
            <person name="Hitch T.C.A."/>
            <person name="Clavel T."/>
        </authorList>
    </citation>
    <scope>NUCLEOTIDE SEQUENCE [LARGE SCALE GENOMIC DNA]</scope>
    <source>
        <strain evidence="5 6">CLA-JM-H11</strain>
    </source>
</reference>
<evidence type="ECO:0000313" key="5">
    <source>
        <dbReference type="EMBL" id="MEQ2520587.1"/>
    </source>
</evidence>
<feature type="domain" description="Peptidase M24" evidence="3">
    <location>
        <begin position="138"/>
        <end position="339"/>
    </location>
</feature>
<comment type="caution">
    <text evidence="5">The sequence shown here is derived from an EMBL/GenBank/DDBJ whole genome shotgun (WGS) entry which is preliminary data.</text>
</comment>
<dbReference type="RefSeq" id="WP_349216125.1">
    <property type="nucleotide sequence ID" value="NZ_JBBMFA010000092.1"/>
</dbReference>
<dbReference type="InterPro" id="IPR050659">
    <property type="entry name" value="Peptidase_M24B"/>
</dbReference>
<keyword evidence="5" id="KW-0031">Aminopeptidase</keyword>
<name>A0ABV1GFH2_9FIRM</name>